<evidence type="ECO:0000259" key="5">
    <source>
        <dbReference type="PROSITE" id="PS50041"/>
    </source>
</evidence>
<dbReference type="Gene3D" id="3.10.100.10">
    <property type="entry name" value="Mannose-Binding Protein A, subunit A"/>
    <property type="match status" value="1"/>
</dbReference>
<dbReference type="STRING" id="240159.A0A4U5V7N7"/>
<protein>
    <submittedName>
        <fullName evidence="6">C-type lectin domain family 17, member A</fullName>
    </submittedName>
</protein>
<evidence type="ECO:0000313" key="7">
    <source>
        <dbReference type="Proteomes" id="UP000298787"/>
    </source>
</evidence>
<feature type="domain" description="C-type lectin" evidence="5">
    <location>
        <begin position="141"/>
        <end position="255"/>
    </location>
</feature>
<feature type="coiled-coil region" evidence="3">
    <location>
        <begin position="79"/>
        <end position="106"/>
    </location>
</feature>
<accession>A0A4U5V7N7</accession>
<evidence type="ECO:0000256" key="2">
    <source>
        <dbReference type="ARBA" id="ARBA00023157"/>
    </source>
</evidence>
<evidence type="ECO:0000256" key="3">
    <source>
        <dbReference type="SAM" id="Coils"/>
    </source>
</evidence>
<keyword evidence="4" id="KW-0472">Membrane</keyword>
<dbReference type="InterPro" id="IPR016187">
    <property type="entry name" value="CTDL_fold"/>
</dbReference>
<keyword evidence="4" id="KW-1133">Transmembrane helix</keyword>
<evidence type="ECO:0000256" key="4">
    <source>
        <dbReference type="SAM" id="Phobius"/>
    </source>
</evidence>
<dbReference type="PROSITE" id="PS50041">
    <property type="entry name" value="C_TYPE_LECTIN_2"/>
    <property type="match status" value="1"/>
</dbReference>
<evidence type="ECO:0000256" key="1">
    <source>
        <dbReference type="ARBA" id="ARBA00022734"/>
    </source>
</evidence>
<dbReference type="Proteomes" id="UP000298787">
    <property type="component" value="Chromosome 14"/>
</dbReference>
<dbReference type="InterPro" id="IPR051379">
    <property type="entry name" value="C-type_Lectin_Receptor_IMM"/>
</dbReference>
<dbReference type="PANTHER" id="PTHR46746:SF9">
    <property type="entry name" value="CD209 ANTIGEN-LIKE PROTEIN C-LIKE"/>
    <property type="match status" value="1"/>
</dbReference>
<dbReference type="Pfam" id="PF00059">
    <property type="entry name" value="Lectin_C"/>
    <property type="match status" value="1"/>
</dbReference>
<dbReference type="PANTHER" id="PTHR46746">
    <property type="entry name" value="KILLER CELL LECTIN-LIKE RECEPTOR SUBFAMILY F MEMBER 2"/>
    <property type="match status" value="1"/>
</dbReference>
<sequence length="262" mass="29982">MNRKRQEATGEIIEEMDYVNTPVSAVARTAATSDRKSPSFTQSFLPVAVCWAILLVIMSLRIYFTSVMSENNGKLMLHVTGLETQNQKLKEEKNKLTARIQELEKPWNQNIRQAQKSVDLYCPITNGERKCNPCMDQWTAKPPNCYAVNDGVAPNLRTWDSAQERCKEINSNLVVIANDQEKTSVDEAIWPELQDKTFWIGLRAENATWKWLDGSELTNNSWIQQPATVGQCALLHKNNTWTSEDCNKKYQWICHQKALTLT</sequence>
<dbReference type="OrthoDB" id="6345871at2759"/>
<dbReference type="AlphaFoldDB" id="A0A4U5V7N7"/>
<keyword evidence="2" id="KW-1015">Disulfide bond</keyword>
<feature type="transmembrane region" description="Helical" evidence="4">
    <location>
        <begin position="44"/>
        <end position="64"/>
    </location>
</feature>
<keyword evidence="3" id="KW-0175">Coiled coil</keyword>
<dbReference type="SMART" id="SM00034">
    <property type="entry name" value="CLECT"/>
    <property type="match status" value="1"/>
</dbReference>
<dbReference type="InterPro" id="IPR016186">
    <property type="entry name" value="C-type_lectin-like/link_sf"/>
</dbReference>
<organism evidence="6 7">
    <name type="scientific">Collichthys lucidus</name>
    <name type="common">Big head croaker</name>
    <name type="synonym">Sciaena lucida</name>
    <dbReference type="NCBI Taxonomy" id="240159"/>
    <lineage>
        <taxon>Eukaryota</taxon>
        <taxon>Metazoa</taxon>
        <taxon>Chordata</taxon>
        <taxon>Craniata</taxon>
        <taxon>Vertebrata</taxon>
        <taxon>Euteleostomi</taxon>
        <taxon>Actinopterygii</taxon>
        <taxon>Neopterygii</taxon>
        <taxon>Teleostei</taxon>
        <taxon>Neoteleostei</taxon>
        <taxon>Acanthomorphata</taxon>
        <taxon>Eupercaria</taxon>
        <taxon>Sciaenidae</taxon>
        <taxon>Collichthys</taxon>
    </lineage>
</organism>
<dbReference type="SUPFAM" id="SSF56436">
    <property type="entry name" value="C-type lectin-like"/>
    <property type="match status" value="1"/>
</dbReference>
<evidence type="ECO:0000313" key="6">
    <source>
        <dbReference type="EMBL" id="TKS82625.1"/>
    </source>
</evidence>
<dbReference type="EMBL" id="CM014091">
    <property type="protein sequence ID" value="TKS82625.1"/>
    <property type="molecule type" value="Genomic_DNA"/>
</dbReference>
<reference evidence="6 7" key="1">
    <citation type="submission" date="2019-01" db="EMBL/GenBank/DDBJ databases">
        <title>Genome Assembly of Collichthys lucidus.</title>
        <authorList>
            <person name="Cai M."/>
            <person name="Xiao S."/>
        </authorList>
    </citation>
    <scope>NUCLEOTIDE SEQUENCE [LARGE SCALE GENOMIC DNA]</scope>
    <source>
        <strain evidence="6">JT15FE1705JMU</strain>
        <tissue evidence="6">Muscle</tissue>
    </source>
</reference>
<dbReference type="GO" id="GO:0030246">
    <property type="term" value="F:carbohydrate binding"/>
    <property type="evidence" value="ECO:0007669"/>
    <property type="project" value="UniProtKB-KW"/>
</dbReference>
<proteinExistence type="predicted"/>
<keyword evidence="1 6" id="KW-0430">Lectin</keyword>
<keyword evidence="7" id="KW-1185">Reference proteome</keyword>
<gene>
    <name evidence="6" type="ORF">D9C73_016734</name>
</gene>
<dbReference type="InterPro" id="IPR001304">
    <property type="entry name" value="C-type_lectin-like"/>
</dbReference>
<keyword evidence="4" id="KW-0812">Transmembrane</keyword>
<name>A0A4U5V7N7_COLLU</name>